<sequence>MVPLRMKFFPVAHKFSYAPLEPGQFRLLTISTTRKSFEVEQGRFPLDDAPAYDAIYYTWGPKEAAVAVRRNGRRWTISLRLASMLHHLLLYRPRPGTHKIWIDAVCINQEDDAEKGRQIPCIRTIYSEAQRVIIWLGEHENDSELALRSMPNLIGKLNGLGDIRHLTDLPAWPLLA</sequence>
<gene>
    <name evidence="2" type="ORF">ABVK25_000442</name>
</gene>
<comment type="caution">
    <text evidence="2">The sequence shown here is derived from an EMBL/GenBank/DDBJ whole genome shotgun (WGS) entry which is preliminary data.</text>
</comment>
<dbReference type="EMBL" id="JBHFEH010000001">
    <property type="protein sequence ID" value="KAL2059150.1"/>
    <property type="molecule type" value="Genomic_DNA"/>
</dbReference>
<reference evidence="2 3" key="1">
    <citation type="submission" date="2024-09" db="EMBL/GenBank/DDBJ databases">
        <title>Rethinking Asexuality: The Enigmatic Case of Functional Sexual Genes in Lepraria (Stereocaulaceae).</title>
        <authorList>
            <person name="Doellman M."/>
            <person name="Sun Y."/>
            <person name="Barcenas-Pena A."/>
            <person name="Lumbsch H.T."/>
            <person name="Grewe F."/>
        </authorList>
    </citation>
    <scope>NUCLEOTIDE SEQUENCE [LARGE SCALE GENOMIC DNA]</scope>
    <source>
        <strain evidence="2 3">Grewe 0041</strain>
    </source>
</reference>
<dbReference type="InterPro" id="IPR010730">
    <property type="entry name" value="HET"/>
</dbReference>
<dbReference type="PANTHER" id="PTHR24148:SF64">
    <property type="entry name" value="HETEROKARYON INCOMPATIBILITY DOMAIN-CONTAINING PROTEIN"/>
    <property type="match status" value="1"/>
</dbReference>
<dbReference type="Proteomes" id="UP001590951">
    <property type="component" value="Unassembled WGS sequence"/>
</dbReference>
<dbReference type="PANTHER" id="PTHR24148">
    <property type="entry name" value="ANKYRIN REPEAT DOMAIN-CONTAINING PROTEIN 39 HOMOLOG-RELATED"/>
    <property type="match status" value="1"/>
</dbReference>
<evidence type="ECO:0000313" key="3">
    <source>
        <dbReference type="Proteomes" id="UP001590951"/>
    </source>
</evidence>
<evidence type="ECO:0000313" key="2">
    <source>
        <dbReference type="EMBL" id="KAL2059150.1"/>
    </source>
</evidence>
<keyword evidence="3" id="KW-1185">Reference proteome</keyword>
<dbReference type="InterPro" id="IPR052895">
    <property type="entry name" value="HetReg/Transcr_Mod"/>
</dbReference>
<organism evidence="2 3">
    <name type="scientific">Lepraria finkii</name>
    <dbReference type="NCBI Taxonomy" id="1340010"/>
    <lineage>
        <taxon>Eukaryota</taxon>
        <taxon>Fungi</taxon>
        <taxon>Dikarya</taxon>
        <taxon>Ascomycota</taxon>
        <taxon>Pezizomycotina</taxon>
        <taxon>Lecanoromycetes</taxon>
        <taxon>OSLEUM clade</taxon>
        <taxon>Lecanoromycetidae</taxon>
        <taxon>Lecanorales</taxon>
        <taxon>Lecanorineae</taxon>
        <taxon>Stereocaulaceae</taxon>
        <taxon>Lepraria</taxon>
    </lineage>
</organism>
<name>A0ABR4BMY6_9LECA</name>
<dbReference type="Pfam" id="PF06985">
    <property type="entry name" value="HET"/>
    <property type="match status" value="1"/>
</dbReference>
<accession>A0ABR4BMY6</accession>
<evidence type="ECO:0000259" key="1">
    <source>
        <dbReference type="Pfam" id="PF06985"/>
    </source>
</evidence>
<proteinExistence type="predicted"/>
<feature type="domain" description="Heterokaryon incompatibility" evidence="1">
    <location>
        <begin position="52"/>
        <end position="151"/>
    </location>
</feature>
<protein>
    <recommendedName>
        <fullName evidence="1">Heterokaryon incompatibility domain-containing protein</fullName>
    </recommendedName>
</protein>